<feature type="transmembrane region" description="Helical" evidence="6">
    <location>
        <begin position="47"/>
        <end position="68"/>
    </location>
</feature>
<evidence type="ECO:0000313" key="8">
    <source>
        <dbReference type="EMBL" id="MCL6741389.1"/>
    </source>
</evidence>
<evidence type="ECO:0000256" key="1">
    <source>
        <dbReference type="ARBA" id="ARBA00004141"/>
    </source>
</evidence>
<feature type="transmembrane region" description="Helical" evidence="6">
    <location>
        <begin position="89"/>
        <end position="108"/>
    </location>
</feature>
<accession>A0ABT0SBA3</accession>
<gene>
    <name evidence="8" type="ORF">LZ518_09630</name>
</gene>
<evidence type="ECO:0000313" key="9">
    <source>
        <dbReference type="Proteomes" id="UP001165383"/>
    </source>
</evidence>
<comment type="similarity">
    <text evidence="2">Belongs to the GtrA family.</text>
</comment>
<comment type="caution">
    <text evidence="8">The sequence shown here is derived from an EMBL/GenBank/DDBJ whole genome shotgun (WGS) entry which is preliminary data.</text>
</comment>
<evidence type="ECO:0000256" key="6">
    <source>
        <dbReference type="SAM" id="Phobius"/>
    </source>
</evidence>
<dbReference type="PANTHER" id="PTHR38459">
    <property type="entry name" value="PROPHAGE BACTOPRENOL-LINKED GLUCOSE TRANSLOCASE HOMOLOG"/>
    <property type="match status" value="1"/>
</dbReference>
<sequence>MIQSTLQKIDPDRRTVLVQLIRYGFAGLAITLAVAASYWAITDLLHIDPMISFTIVFIVFSLISYVTHGEFSFRGHGTRDQHHIRMGRFLAVNVLGYLVNQGFIWLLVKQAGGPTWWPTIPMVFITPLLTFTLHRRFVYA</sequence>
<dbReference type="Pfam" id="PF04138">
    <property type="entry name" value="GtrA_DPMS_TM"/>
    <property type="match status" value="1"/>
</dbReference>
<keyword evidence="5 6" id="KW-0472">Membrane</keyword>
<dbReference type="InterPro" id="IPR051401">
    <property type="entry name" value="GtrA_CellWall_Glycosyl"/>
</dbReference>
<evidence type="ECO:0000256" key="2">
    <source>
        <dbReference type="ARBA" id="ARBA00009399"/>
    </source>
</evidence>
<protein>
    <submittedName>
        <fullName evidence="8">GtrA family protein</fullName>
    </submittedName>
</protein>
<dbReference type="RefSeq" id="WP_249915775.1">
    <property type="nucleotide sequence ID" value="NZ_JAMGBB010000001.1"/>
</dbReference>
<evidence type="ECO:0000256" key="3">
    <source>
        <dbReference type="ARBA" id="ARBA00022692"/>
    </source>
</evidence>
<name>A0ABT0SBA3_9SPHN</name>
<dbReference type="Proteomes" id="UP001165383">
    <property type="component" value="Unassembled WGS sequence"/>
</dbReference>
<reference evidence="8" key="1">
    <citation type="submission" date="2022-05" db="EMBL/GenBank/DDBJ databases">
        <authorList>
            <person name="Jo J.-H."/>
            <person name="Im W.-T."/>
        </authorList>
    </citation>
    <scope>NUCLEOTIDE SEQUENCE</scope>
    <source>
        <strain evidence="8">RB56-2</strain>
    </source>
</reference>
<keyword evidence="9" id="KW-1185">Reference proteome</keyword>
<dbReference type="InterPro" id="IPR007267">
    <property type="entry name" value="GtrA_DPMS_TM"/>
</dbReference>
<evidence type="ECO:0000256" key="4">
    <source>
        <dbReference type="ARBA" id="ARBA00022989"/>
    </source>
</evidence>
<dbReference type="PANTHER" id="PTHR38459:SF1">
    <property type="entry name" value="PROPHAGE BACTOPRENOL-LINKED GLUCOSE TRANSLOCASE HOMOLOG"/>
    <property type="match status" value="1"/>
</dbReference>
<feature type="domain" description="GtrA/DPMS transmembrane" evidence="7">
    <location>
        <begin position="22"/>
        <end position="138"/>
    </location>
</feature>
<comment type="subcellular location">
    <subcellularLocation>
        <location evidence="1">Membrane</location>
        <topology evidence="1">Multi-pass membrane protein</topology>
    </subcellularLocation>
</comment>
<evidence type="ECO:0000259" key="7">
    <source>
        <dbReference type="Pfam" id="PF04138"/>
    </source>
</evidence>
<feature type="transmembrane region" description="Helical" evidence="6">
    <location>
        <begin position="20"/>
        <end position="41"/>
    </location>
</feature>
<proteinExistence type="inferred from homology"/>
<evidence type="ECO:0000256" key="5">
    <source>
        <dbReference type="ARBA" id="ARBA00023136"/>
    </source>
</evidence>
<dbReference type="EMBL" id="JAMGBB010000001">
    <property type="protein sequence ID" value="MCL6741389.1"/>
    <property type="molecule type" value="Genomic_DNA"/>
</dbReference>
<keyword evidence="3 6" id="KW-0812">Transmembrane</keyword>
<feature type="transmembrane region" description="Helical" evidence="6">
    <location>
        <begin position="114"/>
        <end position="133"/>
    </location>
</feature>
<keyword evidence="4 6" id="KW-1133">Transmembrane helix</keyword>
<organism evidence="8 9">
    <name type="scientific">Sphingomonas brevis</name>
    <dbReference type="NCBI Taxonomy" id="2908206"/>
    <lineage>
        <taxon>Bacteria</taxon>
        <taxon>Pseudomonadati</taxon>
        <taxon>Pseudomonadota</taxon>
        <taxon>Alphaproteobacteria</taxon>
        <taxon>Sphingomonadales</taxon>
        <taxon>Sphingomonadaceae</taxon>
        <taxon>Sphingomonas</taxon>
    </lineage>
</organism>